<accession>A0A6J4SE52</accession>
<reference evidence="2" key="1">
    <citation type="submission" date="2020-02" db="EMBL/GenBank/DDBJ databases">
        <authorList>
            <person name="Meier V. D."/>
        </authorList>
    </citation>
    <scope>NUCLEOTIDE SEQUENCE</scope>
    <source>
        <strain evidence="2">AVDCRST_MAG45</strain>
    </source>
</reference>
<evidence type="ECO:0000313" key="2">
    <source>
        <dbReference type="EMBL" id="CAA9491721.1"/>
    </source>
</evidence>
<feature type="region of interest" description="Disordered" evidence="1">
    <location>
        <begin position="1"/>
        <end position="247"/>
    </location>
</feature>
<proteinExistence type="predicted"/>
<sequence>AARPAGSRPSRRRARGARRGRVGALTPRSSGPPRAPAAGASRAHRPRSRAARGAAGARAPALVRERRGVGDVPRPRLHPDLRSSDRAAGRAARVRRGRGPLRAIDRGGSRPRLHRRGPRALGSWPRRSPFSPRRRGGPVECQGRRQAGRLRLSSLSAQAGAGLRAGNPPAPVGVLRRVPGPERCRHRGATARLRRRPGQVDGAHRRRGAPAARRQHASSRPPARSRPGAARSLAPRRMGAPPPLRWL</sequence>
<feature type="compositionally biased region" description="Basic residues" evidence="1">
    <location>
        <begin position="184"/>
        <end position="197"/>
    </location>
</feature>
<dbReference type="AlphaFoldDB" id="A0A6J4SE52"/>
<evidence type="ECO:0000256" key="1">
    <source>
        <dbReference type="SAM" id="MobiDB-lite"/>
    </source>
</evidence>
<organism evidence="2">
    <name type="scientific">uncultured Solirubrobacterales bacterium</name>
    <dbReference type="NCBI Taxonomy" id="768556"/>
    <lineage>
        <taxon>Bacteria</taxon>
        <taxon>Bacillati</taxon>
        <taxon>Actinomycetota</taxon>
        <taxon>Thermoleophilia</taxon>
        <taxon>Solirubrobacterales</taxon>
        <taxon>environmental samples</taxon>
    </lineage>
</organism>
<feature type="compositionally biased region" description="Low complexity" evidence="1">
    <location>
        <begin position="122"/>
        <end position="131"/>
    </location>
</feature>
<feature type="non-terminal residue" evidence="2">
    <location>
        <position position="247"/>
    </location>
</feature>
<protein>
    <submittedName>
        <fullName evidence="2">Uncharacterized protein</fullName>
    </submittedName>
</protein>
<gene>
    <name evidence="2" type="ORF">AVDCRST_MAG45-787</name>
</gene>
<feature type="compositionally biased region" description="Basic and acidic residues" evidence="1">
    <location>
        <begin position="63"/>
        <end position="88"/>
    </location>
</feature>
<feature type="compositionally biased region" description="Basic residues" evidence="1">
    <location>
        <begin position="204"/>
        <end position="217"/>
    </location>
</feature>
<feature type="compositionally biased region" description="Basic residues" evidence="1">
    <location>
        <begin position="9"/>
        <end position="21"/>
    </location>
</feature>
<dbReference type="EMBL" id="CADCVU010000068">
    <property type="protein sequence ID" value="CAA9491721.1"/>
    <property type="molecule type" value="Genomic_DNA"/>
</dbReference>
<feature type="compositionally biased region" description="Low complexity" evidence="1">
    <location>
        <begin position="22"/>
        <end position="41"/>
    </location>
</feature>
<feature type="compositionally biased region" description="Low complexity" evidence="1">
    <location>
        <begin position="218"/>
        <end position="237"/>
    </location>
</feature>
<feature type="compositionally biased region" description="Basic residues" evidence="1">
    <location>
        <begin position="109"/>
        <end position="118"/>
    </location>
</feature>
<feature type="compositionally biased region" description="Low complexity" evidence="1">
    <location>
        <begin position="51"/>
        <end position="61"/>
    </location>
</feature>
<name>A0A6J4SE52_9ACTN</name>
<feature type="non-terminal residue" evidence="2">
    <location>
        <position position="1"/>
    </location>
</feature>